<name>A0AAW1HYB7_SAPOF</name>
<protein>
    <recommendedName>
        <fullName evidence="8">Protein kinase domain-containing protein</fullName>
    </recommendedName>
</protein>
<dbReference type="Proteomes" id="UP001443914">
    <property type="component" value="Unassembled WGS sequence"/>
</dbReference>
<evidence type="ECO:0000256" key="5">
    <source>
        <dbReference type="ARBA" id="ARBA00022840"/>
    </source>
</evidence>
<dbReference type="InterPro" id="IPR016024">
    <property type="entry name" value="ARM-type_fold"/>
</dbReference>
<gene>
    <name evidence="9" type="ORF">RND81_10G056100</name>
</gene>
<comment type="caution">
    <text evidence="9">The sequence shown here is derived from an EMBL/GenBank/DDBJ whole genome shotgun (WGS) entry which is preliminary data.</text>
</comment>
<dbReference type="EMBL" id="JBDFQZ010000010">
    <property type="protein sequence ID" value="KAK9682183.1"/>
    <property type="molecule type" value="Genomic_DNA"/>
</dbReference>
<feature type="region of interest" description="Disordered" evidence="7">
    <location>
        <begin position="703"/>
        <end position="724"/>
    </location>
</feature>
<reference evidence="9" key="1">
    <citation type="submission" date="2024-03" db="EMBL/GenBank/DDBJ databases">
        <title>WGS assembly of Saponaria officinalis var. Norfolk2.</title>
        <authorList>
            <person name="Jenkins J."/>
            <person name="Shu S."/>
            <person name="Grimwood J."/>
            <person name="Barry K."/>
            <person name="Goodstein D."/>
            <person name="Schmutz J."/>
            <person name="Leebens-Mack J."/>
            <person name="Osbourn A."/>
        </authorList>
    </citation>
    <scope>NUCLEOTIDE SEQUENCE [LARGE SCALE GENOMIC DNA]</scope>
    <source>
        <strain evidence="9">JIC</strain>
    </source>
</reference>
<evidence type="ECO:0000313" key="10">
    <source>
        <dbReference type="Proteomes" id="UP001443914"/>
    </source>
</evidence>
<accession>A0AAW1HYB7</accession>
<dbReference type="SUPFAM" id="SSF48371">
    <property type="entry name" value="ARM repeat"/>
    <property type="match status" value="1"/>
</dbReference>
<dbReference type="PROSITE" id="PS50011">
    <property type="entry name" value="PROTEIN_KINASE_DOM"/>
    <property type="match status" value="1"/>
</dbReference>
<dbReference type="PROSITE" id="PS00108">
    <property type="entry name" value="PROTEIN_KINASE_ST"/>
    <property type="match status" value="1"/>
</dbReference>
<evidence type="ECO:0000256" key="2">
    <source>
        <dbReference type="ARBA" id="ARBA00022737"/>
    </source>
</evidence>
<feature type="compositionally biased region" description="Polar residues" evidence="7">
    <location>
        <begin position="790"/>
        <end position="808"/>
    </location>
</feature>
<dbReference type="GO" id="GO:0005524">
    <property type="term" value="F:ATP binding"/>
    <property type="evidence" value="ECO:0007669"/>
    <property type="project" value="UniProtKB-UniRule"/>
</dbReference>
<keyword evidence="1" id="KW-0808">Transferase</keyword>
<feature type="region of interest" description="Disordered" evidence="7">
    <location>
        <begin position="740"/>
        <end position="759"/>
    </location>
</feature>
<dbReference type="PANTHER" id="PTHR46618">
    <property type="entry name" value="ARMADILLO REPEAT-CONTAINING PROTEIN 3"/>
    <property type="match status" value="1"/>
</dbReference>
<feature type="region of interest" description="Disordered" evidence="7">
    <location>
        <begin position="882"/>
        <end position="901"/>
    </location>
</feature>
<dbReference type="InterPro" id="IPR011009">
    <property type="entry name" value="Kinase-like_dom_sf"/>
</dbReference>
<dbReference type="Gene3D" id="1.10.510.10">
    <property type="entry name" value="Transferase(Phosphotransferase) domain 1"/>
    <property type="match status" value="1"/>
</dbReference>
<keyword evidence="5 6" id="KW-0067">ATP-binding</keyword>
<evidence type="ECO:0000256" key="4">
    <source>
        <dbReference type="ARBA" id="ARBA00022777"/>
    </source>
</evidence>
<evidence type="ECO:0000313" key="9">
    <source>
        <dbReference type="EMBL" id="KAK9682183.1"/>
    </source>
</evidence>
<keyword evidence="2" id="KW-0677">Repeat</keyword>
<evidence type="ECO:0000256" key="7">
    <source>
        <dbReference type="SAM" id="MobiDB-lite"/>
    </source>
</evidence>
<organism evidence="9 10">
    <name type="scientific">Saponaria officinalis</name>
    <name type="common">Common soapwort</name>
    <name type="synonym">Lychnis saponaria</name>
    <dbReference type="NCBI Taxonomy" id="3572"/>
    <lineage>
        <taxon>Eukaryota</taxon>
        <taxon>Viridiplantae</taxon>
        <taxon>Streptophyta</taxon>
        <taxon>Embryophyta</taxon>
        <taxon>Tracheophyta</taxon>
        <taxon>Spermatophyta</taxon>
        <taxon>Magnoliopsida</taxon>
        <taxon>eudicotyledons</taxon>
        <taxon>Gunneridae</taxon>
        <taxon>Pentapetalae</taxon>
        <taxon>Caryophyllales</taxon>
        <taxon>Caryophyllaceae</taxon>
        <taxon>Caryophylleae</taxon>
        <taxon>Saponaria</taxon>
    </lineage>
</organism>
<feature type="binding site" evidence="6">
    <location>
        <position position="29"/>
    </location>
    <ligand>
        <name>ATP</name>
        <dbReference type="ChEBI" id="CHEBI:30616"/>
    </ligand>
</feature>
<keyword evidence="3 6" id="KW-0547">Nucleotide-binding</keyword>
<feature type="domain" description="Protein kinase" evidence="8">
    <location>
        <begin position="1"/>
        <end position="298"/>
    </location>
</feature>
<dbReference type="PROSITE" id="PS00107">
    <property type="entry name" value="PROTEIN_KINASE_ATP"/>
    <property type="match status" value="1"/>
</dbReference>
<evidence type="ECO:0000256" key="3">
    <source>
        <dbReference type="ARBA" id="ARBA00022741"/>
    </source>
</evidence>
<evidence type="ECO:0000256" key="1">
    <source>
        <dbReference type="ARBA" id="ARBA00022679"/>
    </source>
</evidence>
<feature type="region of interest" description="Disordered" evidence="7">
    <location>
        <begin position="785"/>
        <end position="823"/>
    </location>
</feature>
<evidence type="ECO:0000259" key="8">
    <source>
        <dbReference type="PROSITE" id="PS50011"/>
    </source>
</evidence>
<dbReference type="PANTHER" id="PTHR46618:SF1">
    <property type="entry name" value="ARMADILLO REPEAT-CONTAINING PROTEIN 3"/>
    <property type="match status" value="1"/>
</dbReference>
<dbReference type="SMART" id="SM00185">
    <property type="entry name" value="ARM"/>
    <property type="match status" value="4"/>
</dbReference>
<evidence type="ECO:0000256" key="6">
    <source>
        <dbReference type="PROSITE-ProRule" id="PRU10141"/>
    </source>
</evidence>
<keyword evidence="4" id="KW-0418">Kinase</keyword>
<dbReference type="InterPro" id="IPR008271">
    <property type="entry name" value="Ser/Thr_kinase_AS"/>
</dbReference>
<dbReference type="InterPro" id="IPR052441">
    <property type="entry name" value="Armadillo-Ser/Thr_Kinase"/>
</dbReference>
<dbReference type="Pfam" id="PF00069">
    <property type="entry name" value="Pkinase"/>
    <property type="match status" value="1"/>
</dbReference>
<dbReference type="InterPro" id="IPR011989">
    <property type="entry name" value="ARM-like"/>
</dbReference>
<dbReference type="InterPro" id="IPR000719">
    <property type="entry name" value="Prot_kinase_dom"/>
</dbReference>
<dbReference type="SMART" id="SM00220">
    <property type="entry name" value="S_TKc"/>
    <property type="match status" value="1"/>
</dbReference>
<sequence length="1301" mass="143995">MLGDEIGKGAYGRVYKGLNLENADFVAIKQVSLKNITQDNLKIIMILNHKNIVKYLGSLTTRSHLHIILEYVENGSLADIIKPNNFGPFSEHLVALYIAQVLEGLVYLHEQGVIHRDIKGANILTTKEGLVKLADFGVATKLTEADSDTLSVDEHPPFPEGLFADISDFLHQCFKKNYRRKLQPSIPLSDAIRSTQEHALMEAHISKGHKFMAESLALDGAALRETLSIDDGAANKFDDDKEQKLSDHVQTLARHDKVYVGSTSVVSAWVGVAASTDLLAEPGCKSVHEEVLVNHHVRSPKCNKEDVSGEVEGNPSAIRKLSSEISFGARSLDKNLQKGLTIICIRRQPRCATLKTPRCLLDYYVLEFLILRTKRLCVFAGNGLSRFSHPPGDASSENLLHPHVNNVEEIVAETSTSNSNPNTLTPKSSKNNLATKLAIAQKQENVLGKPHGGKLCRAVLHGLRDNVTDIDSGASFDGKLPGENLLPHQAVEFGRLVGSLRPKESEDVIVHSCQKLIAFFRLRPELKFVFVTQHGLLPLVELLEAPRPQVTCSVLQVINQIIQDNSELQEKACLVGLIPVVMCFAVPDRPREVRIEAAYFLQHLCQSSSLTLKMFVACRGIPILVGFLEADYAKYREMVHLAIDGMWQVLKFQRLNPRNDFCRIAARNGILLRLTNTLHSLNEAAHLASITVAGGSLADGSVQTSRSGRLDSSHPTFSSSEELHLGSDQIDFKGRISAVNHSSTTDKPQSSYTNAESTATSRLTDPAYKFVNVVKEEATRAEIDFRQQRFAGSTHRTSTDNLPSSAEGASNEPPGAGSSQQGQVRPLLSLLEKEPPSKHFSSQLDMGHLARTERHVVPLLHDKKENDELDFLMAQFADVSARGRENGNSETPRSHKPAFKKLGSLTSNDGAVSTFEHASLTTSCVLSGSGVLNARPGSRTSSGILPHMVLALNTDLLLEFAQADTSVKSYMCTQSLLTRLFLMFNRVEPSILLKLLKCVNHLSIDPNFLDNLQRAEAIKHLIPILELKEGPLVYQIHDEVLNTLFNLCKINKRRQDQAAENGIIPHLINFIMSDSPLKQYALPLLCDMAHASRNSREQLRAHGGLDVYLSLLDNGIWSMAALDSIAVCLAQDNDNRKVEQALLKMGAVQKLVKFFQNCPEQHFVHILEPFLKIITKSPRINKTLAVIAKLTHRDAIARLNLLKLIKAWTVIFSRVIFSNIESQQLIVRNEMTYKDYGDSIIVVYEHHPRPKQLIVENGLPQKLQNVIEERRDGQQAGGGGQVLVKQMATSLLKALHINTVL</sequence>
<proteinExistence type="predicted"/>
<dbReference type="SUPFAM" id="SSF56112">
    <property type="entry name" value="Protein kinase-like (PK-like)"/>
    <property type="match status" value="1"/>
</dbReference>
<dbReference type="Gene3D" id="1.25.10.10">
    <property type="entry name" value="Leucine-rich Repeat Variant"/>
    <property type="match status" value="2"/>
</dbReference>
<dbReference type="InterPro" id="IPR017441">
    <property type="entry name" value="Protein_kinase_ATP_BS"/>
</dbReference>
<dbReference type="GO" id="GO:0004672">
    <property type="term" value="F:protein kinase activity"/>
    <property type="evidence" value="ECO:0007669"/>
    <property type="project" value="InterPro"/>
</dbReference>
<keyword evidence="10" id="KW-1185">Reference proteome</keyword>
<dbReference type="InterPro" id="IPR000225">
    <property type="entry name" value="Armadillo"/>
</dbReference>